<reference evidence="3 4" key="1">
    <citation type="submission" date="2019-09" db="EMBL/GenBank/DDBJ databases">
        <authorList>
            <person name="Feng G."/>
        </authorList>
    </citation>
    <scope>NUCLEOTIDE SEQUENCE [LARGE SCALE GENOMIC DNA]</scope>
    <source>
        <strain evidence="2 3">KACC 19283</strain>
        <strain evidence="1 4">KACC 19284</strain>
    </source>
</reference>
<accession>A0A5J5I8V4</accession>
<dbReference type="Proteomes" id="UP000325933">
    <property type="component" value="Unassembled WGS sequence"/>
</dbReference>
<evidence type="ECO:0000313" key="2">
    <source>
        <dbReference type="EMBL" id="KAA9032947.1"/>
    </source>
</evidence>
<keyword evidence="4" id="KW-1185">Reference proteome</keyword>
<gene>
    <name evidence="2" type="ORF">F4U95_02795</name>
    <name evidence="1" type="ORF">F4U96_02795</name>
</gene>
<dbReference type="EMBL" id="VYQA01000002">
    <property type="protein sequence ID" value="KAA9032947.1"/>
    <property type="molecule type" value="Genomic_DNA"/>
</dbReference>
<proteinExistence type="predicted"/>
<evidence type="ECO:0000313" key="4">
    <source>
        <dbReference type="Proteomes" id="UP000326364"/>
    </source>
</evidence>
<organism evidence="2 3">
    <name type="scientific">Sphingobium limneticum</name>
    <dbReference type="NCBI Taxonomy" id="1007511"/>
    <lineage>
        <taxon>Bacteria</taxon>
        <taxon>Pseudomonadati</taxon>
        <taxon>Pseudomonadota</taxon>
        <taxon>Alphaproteobacteria</taxon>
        <taxon>Sphingomonadales</taxon>
        <taxon>Sphingomonadaceae</taxon>
        <taxon>Sphingobium</taxon>
    </lineage>
</organism>
<protein>
    <recommendedName>
        <fullName evidence="5">DUF3618 domain-containing protein</fullName>
    </recommendedName>
</protein>
<dbReference type="Proteomes" id="UP000326364">
    <property type="component" value="Unassembled WGS sequence"/>
</dbReference>
<dbReference type="AlphaFoldDB" id="A0A5J5I8V4"/>
<name>A0A5J5I8V4_9SPHN</name>
<sequence>MNLESRYRAACDRADTAKGRLQLTAEEAKARITPARLKQDAKDKASGAVRGGIARIAAKAQQRPVAIGAAATAFGLFLFRRPLAALFGRLYVRFRNIDADISENDDG</sequence>
<evidence type="ECO:0008006" key="5">
    <source>
        <dbReference type="Google" id="ProtNLM"/>
    </source>
</evidence>
<evidence type="ECO:0000313" key="3">
    <source>
        <dbReference type="Proteomes" id="UP000325933"/>
    </source>
</evidence>
<dbReference type="EMBL" id="VYQB01000002">
    <property type="protein sequence ID" value="KAA9020622.1"/>
    <property type="molecule type" value="Genomic_DNA"/>
</dbReference>
<dbReference type="RefSeq" id="WP_120249684.1">
    <property type="nucleotide sequence ID" value="NZ_JBNNIY010000006.1"/>
</dbReference>
<evidence type="ECO:0000313" key="1">
    <source>
        <dbReference type="EMBL" id="KAA9020622.1"/>
    </source>
</evidence>
<comment type="caution">
    <text evidence="2">The sequence shown here is derived from an EMBL/GenBank/DDBJ whole genome shotgun (WGS) entry which is preliminary data.</text>
</comment>